<accession>Q5ZEG8</accession>
<sequence>MRDRLPHTATWWAAAVATDRCHGGLQRKQTVRDGRSRGGGNNGGGGIEKVEVEWWQRLHLMAIACECVCGYLYYRYSV</sequence>
<gene>
    <name evidence="1" type="primary">P0504H10.21</name>
</gene>
<name>Q5ZEG8_ORYSJ</name>
<protein>
    <submittedName>
        <fullName evidence="1">Uncharacterized protein</fullName>
    </submittedName>
</protein>
<proteinExistence type="predicted"/>
<organism evidence="1">
    <name type="scientific">Oryza sativa subsp. japonica</name>
    <name type="common">Rice</name>
    <dbReference type="NCBI Taxonomy" id="39947"/>
    <lineage>
        <taxon>Eukaryota</taxon>
        <taxon>Viridiplantae</taxon>
        <taxon>Streptophyta</taxon>
        <taxon>Embryophyta</taxon>
        <taxon>Tracheophyta</taxon>
        <taxon>Spermatophyta</taxon>
        <taxon>Magnoliopsida</taxon>
        <taxon>Liliopsida</taxon>
        <taxon>Poales</taxon>
        <taxon>Poaceae</taxon>
        <taxon>BOP clade</taxon>
        <taxon>Oryzoideae</taxon>
        <taxon>Oryzeae</taxon>
        <taxon>Oryzinae</taxon>
        <taxon>Oryza</taxon>
        <taxon>Oryza sativa</taxon>
    </lineage>
</organism>
<evidence type="ECO:0000313" key="1">
    <source>
        <dbReference type="EMBL" id="BAD52469.1"/>
    </source>
</evidence>
<dbReference type="Proteomes" id="UP000817658">
    <property type="component" value="Chromosome 1"/>
</dbReference>
<dbReference type="EMBL" id="AP002526">
    <property type="protein sequence ID" value="BAD52469.1"/>
    <property type="molecule type" value="Genomic_DNA"/>
</dbReference>
<reference evidence="1" key="1">
    <citation type="journal article" date="2002" name="Nature">
        <title>The genome sequence and structure of rice chromosome 1.</title>
        <authorList>
            <person name="Sasaki T."/>
            <person name="Matsumoto T."/>
            <person name="Yamamoto K."/>
            <person name="Sakata K."/>
            <person name="Baba T."/>
            <person name="Katayose Y."/>
            <person name="Wu J."/>
            <person name="Niimura Y."/>
            <person name="Cheng Z."/>
            <person name="Nagamura Y."/>
            <person name="Antonio B.A."/>
            <person name="Kanamori H."/>
            <person name="Hosokawa S."/>
            <person name="Masukawa M."/>
            <person name="Arikawa K."/>
            <person name="Chiden Y."/>
            <person name="Hayashi M."/>
            <person name="Okamoto M."/>
            <person name="Ando T."/>
            <person name="Aoki H."/>
            <person name="Arita K."/>
            <person name="Hamada M."/>
            <person name="Harada C."/>
            <person name="Hijishita S."/>
            <person name="Honda M."/>
            <person name="Ichikawa Y."/>
            <person name="Idonuma A."/>
            <person name="Iijima M."/>
            <person name="Ikeda M."/>
            <person name="Ikeno M."/>
            <person name="Itoh S."/>
            <person name="Itoh T."/>
            <person name="Itoh Y."/>
            <person name="Itoh Y."/>
            <person name="Iwabuchi A."/>
            <person name="Kamiya K."/>
            <person name="Karasawa W."/>
            <person name="Katagiri S."/>
            <person name="Kikuta A."/>
            <person name="Kobayashi N."/>
            <person name="Kono I."/>
            <person name="Machita K."/>
            <person name="Maehara T."/>
            <person name="Mizuno H."/>
            <person name="Mizubayashi T."/>
            <person name="Mukai Y."/>
            <person name="Nagasaki H."/>
            <person name="Nakashima M."/>
            <person name="Nakama Y."/>
            <person name="Nakamichi Y."/>
            <person name="Nakamura M."/>
            <person name="Namiki N."/>
            <person name="Negishi M."/>
            <person name="Ohta I."/>
            <person name="Ono N."/>
            <person name="Saji S."/>
            <person name="Sakai K."/>
            <person name="Shibata M."/>
            <person name="Shimokawa T."/>
            <person name="Shomura A."/>
            <person name="Song J."/>
            <person name="Takazaki Y."/>
            <person name="Terasawa K."/>
            <person name="Tsuji K."/>
            <person name="Waki K."/>
            <person name="Yamagata H."/>
            <person name="Yamane H."/>
            <person name="Yoshiki S."/>
            <person name="Yoshihara R."/>
            <person name="Yukawa K."/>
            <person name="Zhong H."/>
            <person name="Iwama H."/>
            <person name="Endo T."/>
            <person name="Ito H."/>
            <person name="Hahn J.H."/>
            <person name="Kim H.I."/>
            <person name="Eun M.Y."/>
            <person name="Yano M."/>
            <person name="Jiang J."/>
            <person name="Gojobori T."/>
        </authorList>
    </citation>
    <scope>NUCLEOTIDE SEQUENCE [LARGE SCALE GENOMIC DNA]</scope>
</reference>
<dbReference type="AlphaFoldDB" id="Q5ZEG8"/>